<keyword evidence="5" id="KW-0210">Decarboxylase</keyword>
<sequence length="254" mass="28618">MLNKIVEAKKKEVGKIVHHKSEAFVHRSLFHSLSQPKRDIGLIAEIKKASPSKGVIREPFHPLEIALDYMSERVDAISVLTDEQFFHGSKDYLTKIKRVVDVPILRKDFIIDEKQILESKLIGADAILLIGEILDPVQVKEFYMQAAELQLECLVEVHSIKTVEGILKEFTPKVIGINNRDLSSFHTNIQQTKTIIASLPKNSLVVSESGIHSHEDLQFIKSVGAKAILVGEAFMRETNPRNGIRKLFGEDHLV</sequence>
<keyword evidence="6" id="KW-0822">Tryptophan biosynthesis</keyword>
<dbReference type="NCBIfam" id="NF001377">
    <property type="entry name" value="PRK00278.2-4"/>
    <property type="match status" value="1"/>
</dbReference>
<comment type="caution">
    <text evidence="10">The sequence shown here is derived from an EMBL/GenBank/DDBJ whole genome shotgun (WGS) entry which is preliminary data.</text>
</comment>
<dbReference type="InterPro" id="IPR011060">
    <property type="entry name" value="RibuloseP-bd_barrel"/>
</dbReference>
<dbReference type="InterPro" id="IPR013798">
    <property type="entry name" value="Indole-3-glycerol_P_synth_dom"/>
</dbReference>
<dbReference type="PROSITE" id="PS00614">
    <property type="entry name" value="IGPS"/>
    <property type="match status" value="1"/>
</dbReference>
<evidence type="ECO:0000256" key="3">
    <source>
        <dbReference type="ARBA" id="ARBA00012362"/>
    </source>
</evidence>
<name>A0ABW4LTT6_9BACI</name>
<dbReference type="Pfam" id="PF00218">
    <property type="entry name" value="IGPS"/>
    <property type="match status" value="1"/>
</dbReference>
<dbReference type="Proteomes" id="UP001597214">
    <property type="component" value="Unassembled WGS sequence"/>
</dbReference>
<dbReference type="InterPro" id="IPR045186">
    <property type="entry name" value="Indole-3-glycerol_P_synth"/>
</dbReference>
<dbReference type="PANTHER" id="PTHR22854">
    <property type="entry name" value="TRYPTOPHAN BIOSYNTHESIS PROTEIN"/>
    <property type="match status" value="1"/>
</dbReference>
<evidence type="ECO:0000256" key="1">
    <source>
        <dbReference type="ARBA" id="ARBA00001633"/>
    </source>
</evidence>
<dbReference type="InterPro" id="IPR001468">
    <property type="entry name" value="Indole-3-GlycerolPSynthase_CS"/>
</dbReference>
<dbReference type="Gene3D" id="3.20.20.70">
    <property type="entry name" value="Aldolase class I"/>
    <property type="match status" value="1"/>
</dbReference>
<feature type="domain" description="Indole-3-glycerol phosphate synthase" evidence="9">
    <location>
        <begin position="4"/>
        <end position="247"/>
    </location>
</feature>
<evidence type="ECO:0000256" key="2">
    <source>
        <dbReference type="ARBA" id="ARBA00004696"/>
    </source>
</evidence>
<evidence type="ECO:0000259" key="9">
    <source>
        <dbReference type="Pfam" id="PF00218"/>
    </source>
</evidence>
<proteinExistence type="predicted"/>
<evidence type="ECO:0000256" key="6">
    <source>
        <dbReference type="ARBA" id="ARBA00022822"/>
    </source>
</evidence>
<dbReference type="GO" id="GO:0004425">
    <property type="term" value="F:indole-3-glycerol-phosphate synthase activity"/>
    <property type="evidence" value="ECO:0007669"/>
    <property type="project" value="UniProtKB-EC"/>
</dbReference>
<dbReference type="InterPro" id="IPR013785">
    <property type="entry name" value="Aldolase_TIM"/>
</dbReference>
<dbReference type="EC" id="4.1.1.48" evidence="3"/>
<dbReference type="SUPFAM" id="SSF51366">
    <property type="entry name" value="Ribulose-phoshate binding barrel"/>
    <property type="match status" value="1"/>
</dbReference>
<protein>
    <recommendedName>
        <fullName evidence="3">indole-3-glycerol-phosphate synthase</fullName>
        <ecNumber evidence="3">4.1.1.48</ecNumber>
    </recommendedName>
</protein>
<dbReference type="EMBL" id="JBHUEM010000045">
    <property type="protein sequence ID" value="MFD1738547.1"/>
    <property type="molecule type" value="Genomic_DNA"/>
</dbReference>
<evidence type="ECO:0000256" key="5">
    <source>
        <dbReference type="ARBA" id="ARBA00022793"/>
    </source>
</evidence>
<keyword evidence="7" id="KW-0057">Aromatic amino acid biosynthesis</keyword>
<comment type="catalytic activity">
    <reaction evidence="1">
        <text>1-(2-carboxyphenylamino)-1-deoxy-D-ribulose 5-phosphate + H(+) = (1S,2R)-1-C-(indol-3-yl)glycerol 3-phosphate + CO2 + H2O</text>
        <dbReference type="Rhea" id="RHEA:23476"/>
        <dbReference type="ChEBI" id="CHEBI:15377"/>
        <dbReference type="ChEBI" id="CHEBI:15378"/>
        <dbReference type="ChEBI" id="CHEBI:16526"/>
        <dbReference type="ChEBI" id="CHEBI:58613"/>
        <dbReference type="ChEBI" id="CHEBI:58866"/>
        <dbReference type="EC" id="4.1.1.48"/>
    </reaction>
</comment>
<keyword evidence="8 10" id="KW-0456">Lyase</keyword>
<keyword evidence="11" id="KW-1185">Reference proteome</keyword>
<dbReference type="PANTHER" id="PTHR22854:SF2">
    <property type="entry name" value="INDOLE-3-GLYCEROL-PHOSPHATE SYNTHASE"/>
    <property type="match status" value="1"/>
</dbReference>
<evidence type="ECO:0000256" key="4">
    <source>
        <dbReference type="ARBA" id="ARBA00022605"/>
    </source>
</evidence>
<evidence type="ECO:0000256" key="7">
    <source>
        <dbReference type="ARBA" id="ARBA00023141"/>
    </source>
</evidence>
<evidence type="ECO:0000313" key="10">
    <source>
        <dbReference type="EMBL" id="MFD1738547.1"/>
    </source>
</evidence>
<dbReference type="NCBIfam" id="NF001375">
    <property type="entry name" value="PRK00278.2-2"/>
    <property type="match status" value="1"/>
</dbReference>
<evidence type="ECO:0000313" key="11">
    <source>
        <dbReference type="Proteomes" id="UP001597214"/>
    </source>
</evidence>
<gene>
    <name evidence="10" type="primary">trpC</name>
    <name evidence="10" type="ORF">ACFSCX_18655</name>
</gene>
<keyword evidence="4" id="KW-0028">Amino-acid biosynthesis</keyword>
<comment type="pathway">
    <text evidence="2">Amino-acid biosynthesis; L-tryptophan biosynthesis; L-tryptophan from chorismate: step 4/5.</text>
</comment>
<dbReference type="RefSeq" id="WP_377929749.1">
    <property type="nucleotide sequence ID" value="NZ_JBHUEM010000045.1"/>
</dbReference>
<dbReference type="CDD" id="cd00331">
    <property type="entry name" value="IGPS"/>
    <property type="match status" value="1"/>
</dbReference>
<accession>A0ABW4LTT6</accession>
<evidence type="ECO:0000256" key="8">
    <source>
        <dbReference type="ARBA" id="ARBA00023239"/>
    </source>
</evidence>
<reference evidence="11" key="1">
    <citation type="journal article" date="2019" name="Int. J. Syst. Evol. Microbiol.">
        <title>The Global Catalogue of Microorganisms (GCM) 10K type strain sequencing project: providing services to taxonomists for standard genome sequencing and annotation.</title>
        <authorList>
            <consortium name="The Broad Institute Genomics Platform"/>
            <consortium name="The Broad Institute Genome Sequencing Center for Infectious Disease"/>
            <person name="Wu L."/>
            <person name="Ma J."/>
        </authorList>
    </citation>
    <scope>NUCLEOTIDE SEQUENCE [LARGE SCALE GENOMIC DNA]</scope>
    <source>
        <strain evidence="11">CCUG 49339</strain>
    </source>
</reference>
<organism evidence="10 11">
    <name type="scientific">Bacillus salitolerans</name>
    <dbReference type="NCBI Taxonomy" id="1437434"/>
    <lineage>
        <taxon>Bacteria</taxon>
        <taxon>Bacillati</taxon>
        <taxon>Bacillota</taxon>
        <taxon>Bacilli</taxon>
        <taxon>Bacillales</taxon>
        <taxon>Bacillaceae</taxon>
        <taxon>Bacillus</taxon>
    </lineage>
</organism>